<keyword evidence="3" id="KW-1185">Reference proteome</keyword>
<reference evidence="2" key="1">
    <citation type="submission" date="2022-07" db="EMBL/GenBank/DDBJ databases">
        <title>Chromosome-level genome of Muraenolepis orangiensis.</title>
        <authorList>
            <person name="Kim J."/>
        </authorList>
    </citation>
    <scope>NUCLEOTIDE SEQUENCE</scope>
    <source>
        <strain evidence="2">KU_S4_2022</strain>
        <tissue evidence="2">Muscle</tissue>
    </source>
</reference>
<feature type="region of interest" description="Disordered" evidence="1">
    <location>
        <begin position="1"/>
        <end position="71"/>
    </location>
</feature>
<comment type="caution">
    <text evidence="2">The sequence shown here is derived from an EMBL/GenBank/DDBJ whole genome shotgun (WGS) entry which is preliminary data.</text>
</comment>
<evidence type="ECO:0000256" key="1">
    <source>
        <dbReference type="SAM" id="MobiDB-lite"/>
    </source>
</evidence>
<proteinExistence type="predicted"/>
<protein>
    <submittedName>
        <fullName evidence="2">Uncharacterized protein</fullName>
    </submittedName>
</protein>
<evidence type="ECO:0000313" key="2">
    <source>
        <dbReference type="EMBL" id="KAJ3610927.1"/>
    </source>
</evidence>
<organism evidence="2 3">
    <name type="scientific">Muraenolepis orangiensis</name>
    <name type="common">Patagonian moray cod</name>
    <dbReference type="NCBI Taxonomy" id="630683"/>
    <lineage>
        <taxon>Eukaryota</taxon>
        <taxon>Metazoa</taxon>
        <taxon>Chordata</taxon>
        <taxon>Craniata</taxon>
        <taxon>Vertebrata</taxon>
        <taxon>Euteleostomi</taxon>
        <taxon>Actinopterygii</taxon>
        <taxon>Neopterygii</taxon>
        <taxon>Teleostei</taxon>
        <taxon>Neoteleostei</taxon>
        <taxon>Acanthomorphata</taxon>
        <taxon>Zeiogadaria</taxon>
        <taxon>Gadariae</taxon>
        <taxon>Gadiformes</taxon>
        <taxon>Muraenolepidoidei</taxon>
        <taxon>Muraenolepididae</taxon>
        <taxon>Muraenolepis</taxon>
    </lineage>
</organism>
<sequence length="107" mass="11579">MSLLWKDQGTRSLFRNIPPGSLVPRSAPSSRPRTPDPVSPGGTPPGPLGVRGEPIKTLGHGSSGPSRTEACRGVFDQENPAPWNTFWVTGHQDLLSGSWEEMLVRVH</sequence>
<dbReference type="Proteomes" id="UP001148018">
    <property type="component" value="Unassembled WGS sequence"/>
</dbReference>
<dbReference type="EMBL" id="JANIIK010000038">
    <property type="protein sequence ID" value="KAJ3610927.1"/>
    <property type="molecule type" value="Genomic_DNA"/>
</dbReference>
<accession>A0A9Q0EP56</accession>
<name>A0A9Q0EP56_9TELE</name>
<feature type="compositionally biased region" description="Pro residues" evidence="1">
    <location>
        <begin position="35"/>
        <end position="47"/>
    </location>
</feature>
<dbReference type="AlphaFoldDB" id="A0A9Q0EP56"/>
<gene>
    <name evidence="2" type="ORF">NHX12_023017</name>
</gene>
<evidence type="ECO:0000313" key="3">
    <source>
        <dbReference type="Proteomes" id="UP001148018"/>
    </source>
</evidence>